<protein>
    <submittedName>
        <fullName evidence="1">Uncharacterized protein</fullName>
    </submittedName>
</protein>
<reference evidence="1 2" key="2">
    <citation type="journal article" date="2010" name="Nucleic Acids Res.">
        <title>BeetleBase in 2010: revisions to provide comprehensive genomic information for Tribolium castaneum.</title>
        <authorList>
            <person name="Kim H.S."/>
            <person name="Murphy T."/>
            <person name="Xia J."/>
            <person name="Caragea D."/>
            <person name="Park Y."/>
            <person name="Beeman R.W."/>
            <person name="Lorenzen M.D."/>
            <person name="Butcher S."/>
            <person name="Manak J.R."/>
            <person name="Brown S.J."/>
        </authorList>
    </citation>
    <scope>GENOME REANNOTATION</scope>
    <source>
        <strain evidence="1 2">Georgia GA2</strain>
    </source>
</reference>
<evidence type="ECO:0000313" key="2">
    <source>
        <dbReference type="Proteomes" id="UP000007266"/>
    </source>
</evidence>
<gene>
    <name evidence="1" type="primary">AUGUSTUS-3.0.2_33961</name>
    <name evidence="1" type="ORF">TcasGA2_TC033961</name>
</gene>
<proteinExistence type="predicted"/>
<evidence type="ECO:0000313" key="1">
    <source>
        <dbReference type="EMBL" id="KYB26089.1"/>
    </source>
</evidence>
<keyword evidence="2" id="KW-1185">Reference proteome</keyword>
<sequence>MLFHETLQIVEICKALFVLAFKIIESRWFLDLIGYRMGL</sequence>
<accession>A0A139WDQ6</accession>
<reference evidence="1 2" key="1">
    <citation type="journal article" date="2008" name="Nature">
        <title>The genome of the model beetle and pest Tribolium castaneum.</title>
        <authorList>
            <consortium name="Tribolium Genome Sequencing Consortium"/>
            <person name="Richards S."/>
            <person name="Gibbs R.A."/>
            <person name="Weinstock G.M."/>
            <person name="Brown S.J."/>
            <person name="Denell R."/>
            <person name="Beeman R.W."/>
            <person name="Gibbs R."/>
            <person name="Beeman R.W."/>
            <person name="Brown S.J."/>
            <person name="Bucher G."/>
            <person name="Friedrich M."/>
            <person name="Grimmelikhuijzen C.J."/>
            <person name="Klingler M."/>
            <person name="Lorenzen M."/>
            <person name="Richards S."/>
            <person name="Roth S."/>
            <person name="Schroder R."/>
            <person name="Tautz D."/>
            <person name="Zdobnov E.M."/>
            <person name="Muzny D."/>
            <person name="Gibbs R.A."/>
            <person name="Weinstock G.M."/>
            <person name="Attaway T."/>
            <person name="Bell S."/>
            <person name="Buhay C.J."/>
            <person name="Chandrabose M.N."/>
            <person name="Chavez D."/>
            <person name="Clerk-Blankenburg K.P."/>
            <person name="Cree A."/>
            <person name="Dao M."/>
            <person name="Davis C."/>
            <person name="Chacko J."/>
            <person name="Dinh H."/>
            <person name="Dugan-Rocha S."/>
            <person name="Fowler G."/>
            <person name="Garner T.T."/>
            <person name="Garnes J."/>
            <person name="Gnirke A."/>
            <person name="Hawes A."/>
            <person name="Hernandez J."/>
            <person name="Hines S."/>
            <person name="Holder M."/>
            <person name="Hume J."/>
            <person name="Jhangiani S.N."/>
            <person name="Joshi V."/>
            <person name="Khan Z.M."/>
            <person name="Jackson L."/>
            <person name="Kovar C."/>
            <person name="Kowis A."/>
            <person name="Lee S."/>
            <person name="Lewis L.R."/>
            <person name="Margolis J."/>
            <person name="Morgan M."/>
            <person name="Nazareth L.V."/>
            <person name="Nguyen N."/>
            <person name="Okwuonu G."/>
            <person name="Parker D."/>
            <person name="Richards S."/>
            <person name="Ruiz S.J."/>
            <person name="Santibanez J."/>
            <person name="Savard J."/>
            <person name="Scherer S.E."/>
            <person name="Schneider B."/>
            <person name="Sodergren E."/>
            <person name="Tautz D."/>
            <person name="Vattahil S."/>
            <person name="Villasana D."/>
            <person name="White C.S."/>
            <person name="Wright R."/>
            <person name="Park Y."/>
            <person name="Beeman R.W."/>
            <person name="Lord J."/>
            <person name="Oppert B."/>
            <person name="Lorenzen M."/>
            <person name="Brown S."/>
            <person name="Wang L."/>
            <person name="Savard J."/>
            <person name="Tautz D."/>
            <person name="Richards S."/>
            <person name="Weinstock G."/>
            <person name="Gibbs R.A."/>
            <person name="Liu Y."/>
            <person name="Worley K."/>
            <person name="Weinstock G."/>
            <person name="Elsik C.G."/>
            <person name="Reese J.T."/>
            <person name="Elhaik E."/>
            <person name="Landan G."/>
            <person name="Graur D."/>
            <person name="Arensburger P."/>
            <person name="Atkinson P."/>
            <person name="Beeman R.W."/>
            <person name="Beidler J."/>
            <person name="Brown S.J."/>
            <person name="Demuth J.P."/>
            <person name="Drury D.W."/>
            <person name="Du Y.Z."/>
            <person name="Fujiwara H."/>
            <person name="Lorenzen M."/>
            <person name="Maselli V."/>
            <person name="Osanai M."/>
            <person name="Park Y."/>
            <person name="Robertson H.M."/>
            <person name="Tu Z."/>
            <person name="Wang J.J."/>
            <person name="Wang S."/>
            <person name="Richards S."/>
            <person name="Song H."/>
            <person name="Zhang L."/>
            <person name="Sodergren E."/>
            <person name="Werner D."/>
            <person name="Stanke M."/>
            <person name="Morgenstern B."/>
            <person name="Solovyev V."/>
            <person name="Kosarev P."/>
            <person name="Brown G."/>
            <person name="Chen H.C."/>
            <person name="Ermolaeva O."/>
            <person name="Hlavina W."/>
            <person name="Kapustin Y."/>
            <person name="Kiryutin B."/>
            <person name="Kitts P."/>
            <person name="Maglott D."/>
            <person name="Pruitt K."/>
            <person name="Sapojnikov V."/>
            <person name="Souvorov A."/>
            <person name="Mackey A.J."/>
            <person name="Waterhouse R.M."/>
            <person name="Wyder S."/>
            <person name="Zdobnov E.M."/>
            <person name="Zdobnov E.M."/>
            <person name="Wyder S."/>
            <person name="Kriventseva E.V."/>
            <person name="Kadowaki T."/>
            <person name="Bork P."/>
            <person name="Aranda M."/>
            <person name="Bao R."/>
            <person name="Beermann A."/>
            <person name="Berns N."/>
            <person name="Bolognesi R."/>
            <person name="Bonneton F."/>
            <person name="Bopp D."/>
            <person name="Brown S.J."/>
            <person name="Bucher G."/>
            <person name="Butts T."/>
            <person name="Chaumot A."/>
            <person name="Denell R.E."/>
            <person name="Ferrier D.E."/>
            <person name="Friedrich M."/>
            <person name="Gordon C.M."/>
            <person name="Jindra M."/>
            <person name="Klingler M."/>
            <person name="Lan Q."/>
            <person name="Lattorff H.M."/>
            <person name="Laudet V."/>
            <person name="von Levetsow C."/>
            <person name="Liu Z."/>
            <person name="Lutz R."/>
            <person name="Lynch J.A."/>
            <person name="da Fonseca R.N."/>
            <person name="Posnien N."/>
            <person name="Reuter R."/>
            <person name="Roth S."/>
            <person name="Savard J."/>
            <person name="Schinko J.B."/>
            <person name="Schmitt C."/>
            <person name="Schoppmeier M."/>
            <person name="Schroder R."/>
            <person name="Shippy T.D."/>
            <person name="Simonnet F."/>
            <person name="Marques-Souza H."/>
            <person name="Tautz D."/>
            <person name="Tomoyasu Y."/>
            <person name="Trauner J."/>
            <person name="Van der Zee M."/>
            <person name="Vervoort M."/>
            <person name="Wittkopp N."/>
            <person name="Wimmer E.A."/>
            <person name="Yang X."/>
            <person name="Jones A.K."/>
            <person name="Sattelle D.B."/>
            <person name="Ebert P.R."/>
            <person name="Nelson D."/>
            <person name="Scott J.G."/>
            <person name="Beeman R.W."/>
            <person name="Muthukrishnan S."/>
            <person name="Kramer K.J."/>
            <person name="Arakane Y."/>
            <person name="Beeman R.W."/>
            <person name="Zhu Q."/>
            <person name="Hogenkamp D."/>
            <person name="Dixit R."/>
            <person name="Oppert B."/>
            <person name="Jiang H."/>
            <person name="Zou Z."/>
            <person name="Marshall J."/>
            <person name="Elpidina E."/>
            <person name="Vinokurov K."/>
            <person name="Oppert C."/>
            <person name="Zou Z."/>
            <person name="Evans J."/>
            <person name="Lu Z."/>
            <person name="Zhao P."/>
            <person name="Sumathipala N."/>
            <person name="Altincicek B."/>
            <person name="Vilcinskas A."/>
            <person name="Williams M."/>
            <person name="Hultmark D."/>
            <person name="Hetru C."/>
            <person name="Jiang H."/>
            <person name="Grimmelikhuijzen C.J."/>
            <person name="Hauser F."/>
            <person name="Cazzamali G."/>
            <person name="Williamson M."/>
            <person name="Park Y."/>
            <person name="Li B."/>
            <person name="Tanaka Y."/>
            <person name="Predel R."/>
            <person name="Neupert S."/>
            <person name="Schachtner J."/>
            <person name="Verleyen P."/>
            <person name="Raible F."/>
            <person name="Bork P."/>
            <person name="Friedrich M."/>
            <person name="Walden K.K."/>
            <person name="Robertson H.M."/>
            <person name="Angeli S."/>
            <person name="Foret S."/>
            <person name="Bucher G."/>
            <person name="Schuetz S."/>
            <person name="Maleszka R."/>
            <person name="Wimmer E.A."/>
            <person name="Beeman R.W."/>
            <person name="Lorenzen M."/>
            <person name="Tomoyasu Y."/>
            <person name="Miller S.C."/>
            <person name="Grossmann D."/>
            <person name="Bucher G."/>
        </authorList>
    </citation>
    <scope>NUCLEOTIDE SEQUENCE [LARGE SCALE GENOMIC DNA]</scope>
    <source>
        <strain evidence="1 2">Georgia GA2</strain>
    </source>
</reference>
<dbReference type="EMBL" id="KQ971357">
    <property type="protein sequence ID" value="KYB26089.1"/>
    <property type="molecule type" value="Genomic_DNA"/>
</dbReference>
<name>A0A139WDQ6_TRICA</name>
<dbReference type="InParanoid" id="A0A139WDQ6"/>
<organism evidence="1 2">
    <name type="scientific">Tribolium castaneum</name>
    <name type="common">Red flour beetle</name>
    <dbReference type="NCBI Taxonomy" id="7070"/>
    <lineage>
        <taxon>Eukaryota</taxon>
        <taxon>Metazoa</taxon>
        <taxon>Ecdysozoa</taxon>
        <taxon>Arthropoda</taxon>
        <taxon>Hexapoda</taxon>
        <taxon>Insecta</taxon>
        <taxon>Pterygota</taxon>
        <taxon>Neoptera</taxon>
        <taxon>Endopterygota</taxon>
        <taxon>Coleoptera</taxon>
        <taxon>Polyphaga</taxon>
        <taxon>Cucujiformia</taxon>
        <taxon>Tenebrionidae</taxon>
        <taxon>Tenebrionidae incertae sedis</taxon>
        <taxon>Tribolium</taxon>
    </lineage>
</organism>
<dbReference type="Proteomes" id="UP000007266">
    <property type="component" value="Linkage group 8"/>
</dbReference>
<dbReference type="AlphaFoldDB" id="A0A139WDQ6"/>